<gene>
    <name evidence="1" type="ORF">LPBF_12265</name>
</gene>
<evidence type="ECO:0000313" key="2">
    <source>
        <dbReference type="Proteomes" id="UP000093510"/>
    </source>
</evidence>
<dbReference type="OrthoDB" id="1550456at2"/>
<dbReference type="Proteomes" id="UP000093510">
    <property type="component" value="Unassembled WGS sequence"/>
</dbReference>
<dbReference type="InterPro" id="IPR036696">
    <property type="entry name" value="YdfO-like_sf"/>
</dbReference>
<accession>A0A1B9DKI3</accession>
<dbReference type="RefSeq" id="WP_066337005.1">
    <property type="nucleotide sequence ID" value="NZ_CP017688.1"/>
</dbReference>
<dbReference type="Gene3D" id="3.30.1810.10">
    <property type="entry name" value="YdfO-like"/>
    <property type="match status" value="1"/>
</dbReference>
<dbReference type="SUPFAM" id="SSF160419">
    <property type="entry name" value="YdfO-like"/>
    <property type="match status" value="1"/>
</dbReference>
<protein>
    <submittedName>
        <fullName evidence="1">Phage envelope protein</fullName>
    </submittedName>
</protein>
<reference evidence="1 2" key="1">
    <citation type="submission" date="2016-03" db="EMBL/GenBank/DDBJ databases">
        <authorList>
            <person name="Ploux O."/>
        </authorList>
    </citation>
    <scope>NUCLEOTIDE SEQUENCE [LARGE SCALE GENOMIC DNA]</scope>
    <source>
        <strain evidence="1 2">LPB0076</strain>
    </source>
</reference>
<dbReference type="STRING" id="1763534.GCA_001831475_01523"/>
<comment type="caution">
    <text evidence="1">The sequence shown here is derived from an EMBL/GenBank/DDBJ whole genome shotgun (WGS) entry which is preliminary data.</text>
</comment>
<keyword evidence="2" id="KW-1185">Reference proteome</keyword>
<sequence length="129" mass="14610">MFSLEQIKQAYDKVKTGPDFTQYIQELIAMGVEGYDTYTQDSHVVYYGAAGHQVHTDQKHPDFALATTVNKPLLIQNLVQHQDGQSDYITFCQQAAQCGIAKWRIDILEMTCTYLTAENHAVLIEKIPV</sequence>
<keyword evidence="1" id="KW-0261">Viral envelope protein</keyword>
<name>A0A1B9DKI3_9FLAO</name>
<organism evidence="1 2">
    <name type="scientific">Flavobacterium crassostreae</name>
    <dbReference type="NCBI Taxonomy" id="1763534"/>
    <lineage>
        <taxon>Bacteria</taxon>
        <taxon>Pseudomonadati</taxon>
        <taxon>Bacteroidota</taxon>
        <taxon>Flavobacteriia</taxon>
        <taxon>Flavobacteriales</taxon>
        <taxon>Flavobacteriaceae</taxon>
        <taxon>Flavobacterium</taxon>
    </lineage>
</organism>
<dbReference type="EMBL" id="LVEP01000064">
    <property type="protein sequence ID" value="OCB70212.1"/>
    <property type="molecule type" value="Genomic_DNA"/>
</dbReference>
<evidence type="ECO:0000313" key="1">
    <source>
        <dbReference type="EMBL" id="OCB70212.1"/>
    </source>
</evidence>
<dbReference type="Pfam" id="PF07166">
    <property type="entry name" value="DUF1398"/>
    <property type="match status" value="1"/>
</dbReference>
<proteinExistence type="predicted"/>
<dbReference type="AlphaFoldDB" id="A0A1B9DKI3"/>
<keyword evidence="1" id="KW-0946">Virion</keyword>
<dbReference type="InterPro" id="IPR009833">
    <property type="entry name" value="DUF1398"/>
</dbReference>